<dbReference type="GO" id="GO:0043565">
    <property type="term" value="F:sequence-specific DNA binding"/>
    <property type="evidence" value="ECO:0007669"/>
    <property type="project" value="InterPro"/>
</dbReference>
<protein>
    <submittedName>
        <fullName evidence="5">Lrp/AsnC family transcriptional regulator, leucine-responsive regulatory protein</fullName>
    </submittedName>
</protein>
<keyword evidence="3" id="KW-0804">Transcription</keyword>
<dbReference type="SUPFAM" id="SSF54909">
    <property type="entry name" value="Dimeric alpha+beta barrel"/>
    <property type="match status" value="1"/>
</dbReference>
<organism evidence="5 6">
    <name type="scientific">Aneurinibacillus migulanus</name>
    <name type="common">Bacillus migulanus</name>
    <dbReference type="NCBI Taxonomy" id="47500"/>
    <lineage>
        <taxon>Bacteria</taxon>
        <taxon>Bacillati</taxon>
        <taxon>Bacillota</taxon>
        <taxon>Bacilli</taxon>
        <taxon>Bacillales</taxon>
        <taxon>Paenibacillaceae</taxon>
        <taxon>Aneurinibacillus group</taxon>
        <taxon>Aneurinibacillus</taxon>
    </lineage>
</organism>
<keyword evidence="2" id="KW-0238">DNA-binding</keyword>
<dbReference type="InterPro" id="IPR000485">
    <property type="entry name" value="AsnC-type_HTH_dom"/>
</dbReference>
<sequence length="170" mass="19259">MASILKYYWVNEYHFENGDTMDELDSKLLELLQSEGRMTISELSKKMSLSRPSVSERLYRLQEEGIIDGFTARVFPEAVGRSVVVFVQISDLKAGCREFEQVVEDIPDILECHRVTGTASYFMKAAVANMESLGLFVDKLTPYGRVNTSIVLSSPIRYRCVLPNDDKSDT</sequence>
<evidence type="ECO:0000259" key="4">
    <source>
        <dbReference type="PROSITE" id="PS50956"/>
    </source>
</evidence>
<dbReference type="Gene3D" id="3.30.70.920">
    <property type="match status" value="1"/>
</dbReference>
<dbReference type="Proteomes" id="UP000182836">
    <property type="component" value="Unassembled WGS sequence"/>
</dbReference>
<dbReference type="InterPro" id="IPR019888">
    <property type="entry name" value="Tscrpt_reg_AsnC-like"/>
</dbReference>
<reference evidence="5 6" key="1">
    <citation type="submission" date="2016-10" db="EMBL/GenBank/DDBJ databases">
        <authorList>
            <person name="de Groot N.N."/>
        </authorList>
    </citation>
    <scope>NUCLEOTIDE SEQUENCE [LARGE SCALE GENOMIC DNA]</scope>
    <source>
        <strain evidence="5 6">DSM 2895</strain>
    </source>
</reference>
<dbReference type="CDD" id="cd00090">
    <property type="entry name" value="HTH_ARSR"/>
    <property type="match status" value="1"/>
</dbReference>
<evidence type="ECO:0000256" key="2">
    <source>
        <dbReference type="ARBA" id="ARBA00023125"/>
    </source>
</evidence>
<dbReference type="GO" id="GO:0043200">
    <property type="term" value="P:response to amino acid"/>
    <property type="evidence" value="ECO:0007669"/>
    <property type="project" value="TreeGrafter"/>
</dbReference>
<evidence type="ECO:0000256" key="3">
    <source>
        <dbReference type="ARBA" id="ARBA00023163"/>
    </source>
</evidence>
<dbReference type="InterPro" id="IPR011991">
    <property type="entry name" value="ArsR-like_HTH"/>
</dbReference>
<evidence type="ECO:0000313" key="5">
    <source>
        <dbReference type="EMBL" id="SDJ87733.1"/>
    </source>
</evidence>
<dbReference type="PRINTS" id="PR00033">
    <property type="entry name" value="HTHASNC"/>
</dbReference>
<dbReference type="PANTHER" id="PTHR30154:SF53">
    <property type="entry name" value="HTH-TYPE TRANSCRIPTIONAL REGULATOR LRPC"/>
    <property type="match status" value="1"/>
</dbReference>
<feature type="domain" description="HTH asnC-type" evidence="4">
    <location>
        <begin position="21"/>
        <end position="82"/>
    </location>
</feature>
<dbReference type="PROSITE" id="PS50956">
    <property type="entry name" value="HTH_ASNC_2"/>
    <property type="match status" value="1"/>
</dbReference>
<dbReference type="InterPro" id="IPR036388">
    <property type="entry name" value="WH-like_DNA-bd_sf"/>
</dbReference>
<gene>
    <name evidence="5" type="ORF">SAMN04487909_13116</name>
</gene>
<name>A0A1G8XB77_ANEMI</name>
<dbReference type="Gene3D" id="1.10.10.10">
    <property type="entry name" value="Winged helix-like DNA-binding domain superfamily/Winged helix DNA-binding domain"/>
    <property type="match status" value="1"/>
</dbReference>
<accession>A0A1G8XB77</accession>
<dbReference type="Pfam" id="PF13412">
    <property type="entry name" value="HTH_24"/>
    <property type="match status" value="1"/>
</dbReference>
<dbReference type="InterPro" id="IPR011008">
    <property type="entry name" value="Dimeric_a/b-barrel"/>
</dbReference>
<evidence type="ECO:0000256" key="1">
    <source>
        <dbReference type="ARBA" id="ARBA00023015"/>
    </source>
</evidence>
<keyword evidence="1" id="KW-0805">Transcription regulation</keyword>
<proteinExistence type="predicted"/>
<dbReference type="Pfam" id="PF01037">
    <property type="entry name" value="AsnC_trans_reg"/>
    <property type="match status" value="1"/>
</dbReference>
<dbReference type="GO" id="GO:0005829">
    <property type="term" value="C:cytosol"/>
    <property type="evidence" value="ECO:0007669"/>
    <property type="project" value="TreeGrafter"/>
</dbReference>
<dbReference type="SMART" id="SM00344">
    <property type="entry name" value="HTH_ASNC"/>
    <property type="match status" value="1"/>
</dbReference>
<dbReference type="PANTHER" id="PTHR30154">
    <property type="entry name" value="LEUCINE-RESPONSIVE REGULATORY PROTEIN"/>
    <property type="match status" value="1"/>
</dbReference>
<dbReference type="InterPro" id="IPR019887">
    <property type="entry name" value="Tscrpt_reg_AsnC/Lrp_C"/>
</dbReference>
<dbReference type="AlphaFoldDB" id="A0A1G8XB77"/>
<dbReference type="InterPro" id="IPR036390">
    <property type="entry name" value="WH_DNA-bd_sf"/>
</dbReference>
<evidence type="ECO:0000313" key="6">
    <source>
        <dbReference type="Proteomes" id="UP000182836"/>
    </source>
</evidence>
<dbReference type="EMBL" id="FNED01000031">
    <property type="protein sequence ID" value="SDJ87733.1"/>
    <property type="molecule type" value="Genomic_DNA"/>
</dbReference>
<dbReference type="SUPFAM" id="SSF46785">
    <property type="entry name" value="Winged helix' DNA-binding domain"/>
    <property type="match status" value="1"/>
</dbReference>